<organism evidence="2 3">
    <name type="scientific">Streptomyces lusitanus</name>
    <dbReference type="NCBI Taxonomy" id="68232"/>
    <lineage>
        <taxon>Bacteria</taxon>
        <taxon>Bacillati</taxon>
        <taxon>Actinomycetota</taxon>
        <taxon>Actinomycetes</taxon>
        <taxon>Kitasatosporales</taxon>
        <taxon>Streptomycetaceae</taxon>
        <taxon>Streptomyces</taxon>
    </lineage>
</organism>
<dbReference type="Proteomes" id="UP001249760">
    <property type="component" value="Unassembled WGS sequence"/>
</dbReference>
<accession>A0ABU3JTJ2</accession>
<feature type="transmembrane region" description="Helical" evidence="1">
    <location>
        <begin position="34"/>
        <end position="54"/>
    </location>
</feature>
<evidence type="ECO:0000313" key="3">
    <source>
        <dbReference type="Proteomes" id="UP001249760"/>
    </source>
</evidence>
<feature type="transmembrane region" description="Helical" evidence="1">
    <location>
        <begin position="301"/>
        <end position="324"/>
    </location>
</feature>
<reference evidence="2 3" key="1">
    <citation type="submission" date="2023-05" db="EMBL/GenBank/DDBJ databases">
        <title>Streptomyces fuscus sp. nov., a brown-black pigment producing actinomyces isolated from dry sand of Sea duck farm.</title>
        <authorList>
            <person name="Xie J."/>
            <person name="Shen N."/>
        </authorList>
    </citation>
    <scope>NUCLEOTIDE SEQUENCE [LARGE SCALE GENOMIC DNA]</scope>
    <source>
        <strain evidence="2 3">CGMCC 4.1745</strain>
    </source>
</reference>
<feature type="transmembrane region" description="Helical" evidence="1">
    <location>
        <begin position="181"/>
        <end position="206"/>
    </location>
</feature>
<sequence>MTAALTTTPAAPPAARTGAASRQLRWLLRLHRPAVVTGAAVTLLLGAALLWLGGPLTDASAAAWKEYDACGFTPRCSYDQDSILAYKDLYNYTTFAVLVLPFLVAAWAGGSLTGRELESGTARLAWTQSVSPARWLAHRLALPAVLTLTATGLTAWLHRMAWTAGENRVDHTKPWHDAATFYANGTVPLALALAGLALGVLAGLLLRRAMAALATAAVALGVLWALVHTALPHLWSPVTKVSDLATGPSGSGLHVGEGVLTADGDRLAAPCVSGSMHGCRATLDELGAVSFYRDFHPESHFWPLQLVASGILLAVAALLTYAAFQVVRRTTGTARG</sequence>
<gene>
    <name evidence="2" type="ORF">QNO04_17540</name>
</gene>
<feature type="transmembrane region" description="Helical" evidence="1">
    <location>
        <begin position="89"/>
        <end position="109"/>
    </location>
</feature>
<evidence type="ECO:0000313" key="2">
    <source>
        <dbReference type="EMBL" id="MDT6985265.1"/>
    </source>
</evidence>
<evidence type="ECO:0000256" key="1">
    <source>
        <dbReference type="SAM" id="Phobius"/>
    </source>
</evidence>
<keyword evidence="1" id="KW-0472">Membrane</keyword>
<feature type="transmembrane region" description="Helical" evidence="1">
    <location>
        <begin position="140"/>
        <end position="161"/>
    </location>
</feature>
<dbReference type="RefSeq" id="WP_394304687.1">
    <property type="nucleotide sequence ID" value="NZ_JASKMA010000011.1"/>
</dbReference>
<proteinExistence type="predicted"/>
<name>A0ABU3JTJ2_9ACTN</name>
<feature type="transmembrane region" description="Helical" evidence="1">
    <location>
        <begin position="213"/>
        <end position="235"/>
    </location>
</feature>
<keyword evidence="1" id="KW-0812">Transmembrane</keyword>
<dbReference type="EMBL" id="JASKMA010000011">
    <property type="protein sequence ID" value="MDT6985265.1"/>
    <property type="molecule type" value="Genomic_DNA"/>
</dbReference>
<keyword evidence="1" id="KW-1133">Transmembrane helix</keyword>
<keyword evidence="3" id="KW-1185">Reference proteome</keyword>
<protein>
    <submittedName>
        <fullName evidence="2">ABC transporter permease</fullName>
    </submittedName>
</protein>
<comment type="caution">
    <text evidence="2">The sequence shown here is derived from an EMBL/GenBank/DDBJ whole genome shotgun (WGS) entry which is preliminary data.</text>
</comment>